<gene>
    <name evidence="5" type="ORF">RFM42_07530</name>
</gene>
<dbReference type="PROSITE" id="PS00041">
    <property type="entry name" value="HTH_ARAC_FAMILY_1"/>
    <property type="match status" value="1"/>
</dbReference>
<feature type="domain" description="HTH araC/xylS-type" evidence="4">
    <location>
        <begin position="227"/>
        <end position="327"/>
    </location>
</feature>
<evidence type="ECO:0000256" key="2">
    <source>
        <dbReference type="ARBA" id="ARBA00023125"/>
    </source>
</evidence>
<dbReference type="Proteomes" id="UP001285154">
    <property type="component" value="Unassembled WGS sequence"/>
</dbReference>
<keyword evidence="6" id="KW-1185">Reference proteome</keyword>
<dbReference type="InterPro" id="IPR053142">
    <property type="entry name" value="PchR_regulatory_protein"/>
</dbReference>
<dbReference type="Gene3D" id="1.10.10.60">
    <property type="entry name" value="Homeodomain-like"/>
    <property type="match status" value="1"/>
</dbReference>
<dbReference type="PROSITE" id="PS01124">
    <property type="entry name" value="HTH_ARAC_FAMILY_2"/>
    <property type="match status" value="1"/>
</dbReference>
<dbReference type="Pfam" id="PF12833">
    <property type="entry name" value="HTH_18"/>
    <property type="match status" value="1"/>
</dbReference>
<protein>
    <submittedName>
        <fullName evidence="5">Helix-turn-helix domain-containing protein</fullName>
    </submittedName>
</protein>
<name>A0ABU4ZZI6_9HYPH</name>
<sequence>MPIDCFDPVDSFRLDFKDPERFVTSIPGGKFGALSLARRTFKARVQSVHLGHDLAVRSLNIENGIVFRSELTGRNPPSTVYILPSVLGNAALLDGREISGRSIASRIEGHTPLLRTYGPHEVGTVTIIRESLRRAAAALIGRDYGALLLSPATTIEADPAPLSRLNALYREASELLTFFSPKELGGTALPGVEVLRDRIVTALVSSLVVSPLKPDHMARQLQTISMAKIDRFIEENLHSPFGLHELCENTGLALRTVEVIVRSRTGMSPVGYIRHRRLANVRRNLLNPDRHTAVTRVALDNGFLHLGRFSIQYRQVYGESPIVTLRRIRGY</sequence>
<keyword evidence="3" id="KW-0804">Transcription</keyword>
<evidence type="ECO:0000256" key="1">
    <source>
        <dbReference type="ARBA" id="ARBA00023015"/>
    </source>
</evidence>
<dbReference type="EMBL" id="JAVIIQ010000003">
    <property type="protein sequence ID" value="MDX8530824.1"/>
    <property type="molecule type" value="Genomic_DNA"/>
</dbReference>
<dbReference type="InterPro" id="IPR018060">
    <property type="entry name" value="HTH_AraC"/>
</dbReference>
<evidence type="ECO:0000313" key="6">
    <source>
        <dbReference type="Proteomes" id="UP001285154"/>
    </source>
</evidence>
<comment type="caution">
    <text evidence="5">The sequence shown here is derived from an EMBL/GenBank/DDBJ whole genome shotgun (WGS) entry which is preliminary data.</text>
</comment>
<dbReference type="PANTHER" id="PTHR47893:SF1">
    <property type="entry name" value="REGULATORY PROTEIN PCHR"/>
    <property type="match status" value="1"/>
</dbReference>
<dbReference type="PANTHER" id="PTHR47893">
    <property type="entry name" value="REGULATORY PROTEIN PCHR"/>
    <property type="match status" value="1"/>
</dbReference>
<organism evidence="5 6">
    <name type="scientific">Mesorhizobium vachelliae</name>
    <dbReference type="NCBI Taxonomy" id="3072309"/>
    <lineage>
        <taxon>Bacteria</taxon>
        <taxon>Pseudomonadati</taxon>
        <taxon>Pseudomonadota</taxon>
        <taxon>Alphaproteobacteria</taxon>
        <taxon>Hyphomicrobiales</taxon>
        <taxon>Phyllobacteriaceae</taxon>
        <taxon>Mesorhizobium</taxon>
    </lineage>
</organism>
<proteinExistence type="predicted"/>
<accession>A0ABU4ZZI6</accession>
<keyword evidence="1" id="KW-0805">Transcription regulation</keyword>
<evidence type="ECO:0000256" key="3">
    <source>
        <dbReference type="ARBA" id="ARBA00023163"/>
    </source>
</evidence>
<evidence type="ECO:0000313" key="5">
    <source>
        <dbReference type="EMBL" id="MDX8530824.1"/>
    </source>
</evidence>
<reference evidence="5 6" key="1">
    <citation type="submission" date="2023-08" db="EMBL/GenBank/DDBJ databases">
        <title>Implementing the SeqCode for naming new Mesorhizobium species isolated from Vachellia karroo root nodules.</title>
        <authorList>
            <person name="Van Lill M."/>
        </authorList>
    </citation>
    <scope>NUCLEOTIDE SEQUENCE [LARGE SCALE GENOMIC DNA]</scope>
    <source>
        <strain evidence="5 6">VK25D</strain>
    </source>
</reference>
<dbReference type="RefSeq" id="WP_320246223.1">
    <property type="nucleotide sequence ID" value="NZ_JAVIIQ010000003.1"/>
</dbReference>
<evidence type="ECO:0000259" key="4">
    <source>
        <dbReference type="PROSITE" id="PS01124"/>
    </source>
</evidence>
<keyword evidence="2" id="KW-0238">DNA-binding</keyword>
<dbReference type="InterPro" id="IPR018062">
    <property type="entry name" value="HTH_AraC-typ_CS"/>
</dbReference>
<dbReference type="SMART" id="SM00342">
    <property type="entry name" value="HTH_ARAC"/>
    <property type="match status" value="1"/>
</dbReference>